<dbReference type="EMBL" id="FWXV01000001">
    <property type="protein sequence ID" value="SMC73815.1"/>
    <property type="molecule type" value="Genomic_DNA"/>
</dbReference>
<reference evidence="1 2" key="1">
    <citation type="submission" date="2017-04" db="EMBL/GenBank/DDBJ databases">
        <authorList>
            <person name="Afonso C.L."/>
            <person name="Miller P.J."/>
            <person name="Scott M.A."/>
            <person name="Spackman E."/>
            <person name="Goraichik I."/>
            <person name="Dimitrov K.M."/>
            <person name="Suarez D.L."/>
            <person name="Swayne D.E."/>
        </authorList>
    </citation>
    <scope>NUCLEOTIDE SEQUENCE [LARGE SCALE GENOMIC DNA]</scope>
    <source>
        <strain evidence="1 2">DSM 43828</strain>
    </source>
</reference>
<dbReference type="OrthoDB" id="4414717at2"/>
<dbReference type="Gene3D" id="3.40.50.720">
    <property type="entry name" value="NAD(P)-binding Rossmann-like Domain"/>
    <property type="match status" value="1"/>
</dbReference>
<dbReference type="PANTHER" id="PTHR43781:SF1">
    <property type="entry name" value="SACCHAROPINE DEHYDROGENASE"/>
    <property type="match status" value="1"/>
</dbReference>
<dbReference type="InterPro" id="IPR036291">
    <property type="entry name" value="NAD(P)-bd_dom_sf"/>
</dbReference>
<proteinExistence type="predicted"/>
<protein>
    <submittedName>
        <fullName evidence="1">Uncharacterized protein</fullName>
    </submittedName>
</protein>
<gene>
    <name evidence="1" type="ORF">SAMN05661093_01805</name>
</gene>
<name>A0A1W2BLG0_KIBAR</name>
<evidence type="ECO:0000313" key="1">
    <source>
        <dbReference type="EMBL" id="SMC73815.1"/>
    </source>
</evidence>
<evidence type="ECO:0000313" key="2">
    <source>
        <dbReference type="Proteomes" id="UP000192674"/>
    </source>
</evidence>
<dbReference type="RefSeq" id="WP_084425408.1">
    <property type="nucleotide sequence ID" value="NZ_FWXV01000001.1"/>
</dbReference>
<keyword evidence="2" id="KW-1185">Reference proteome</keyword>
<dbReference type="SUPFAM" id="SSF51735">
    <property type="entry name" value="NAD(P)-binding Rossmann-fold domains"/>
    <property type="match status" value="1"/>
</dbReference>
<dbReference type="AlphaFoldDB" id="A0A1W2BLG0"/>
<dbReference type="Proteomes" id="UP000192674">
    <property type="component" value="Unassembled WGS sequence"/>
</dbReference>
<organism evidence="1 2">
    <name type="scientific">Kibdelosporangium aridum</name>
    <dbReference type="NCBI Taxonomy" id="2030"/>
    <lineage>
        <taxon>Bacteria</taxon>
        <taxon>Bacillati</taxon>
        <taxon>Actinomycetota</taxon>
        <taxon>Actinomycetes</taxon>
        <taxon>Pseudonocardiales</taxon>
        <taxon>Pseudonocardiaceae</taxon>
        <taxon>Kibdelosporangium</taxon>
    </lineage>
</organism>
<sequence>MIGVLGATGAVGSAVIRRLAGHPLRTATRAQVTDADALREFCSGCDVVVNCVGFGDRIARVALDAGAHYVDAGDGLAVSGNRVAVTGAGAMPGASGLLARYLGGSEALTVYAGGLYRFSAAAAADFVVADRSLASAAWRDGTVRYGSLPVQSEVELPFFPQPVTARPYLSVEAQIVARKMGLVEANWYTVFDGHAIQQVLRNPDPQRLIAASALDSAGRTPYLVITASMGGRTVVLRGFDGTTLTAAILAHTAEVVATLPVGTHYAADVLDPGPTLEPLGVFEASRIEEGAL</sequence>
<dbReference type="PANTHER" id="PTHR43781">
    <property type="entry name" value="SACCHAROPINE DEHYDROGENASE"/>
    <property type="match status" value="1"/>
</dbReference>
<accession>A0A1W2BLG0</accession>